<accession>A0A494X9R7</accession>
<sequence>MHEPRDRRGRRHGLATLTGSAQHWSQQSRCISRLFYCEKKARLVRRAESISEETWRRRFGL</sequence>
<reference evidence="1 2" key="1">
    <citation type="submission" date="2018-10" db="EMBL/GenBank/DDBJ databases">
        <title>Paraburkholderia sp. 7MK8-2, isolated from soil.</title>
        <authorList>
            <person name="Gao Z.-H."/>
            <person name="Qiu L.-H."/>
        </authorList>
    </citation>
    <scope>NUCLEOTIDE SEQUENCE [LARGE SCALE GENOMIC DNA]</scope>
    <source>
        <strain evidence="1 2">7MK8-2</strain>
    </source>
</reference>
<dbReference type="AlphaFoldDB" id="A0A494X9R7"/>
<evidence type="ECO:0000313" key="1">
    <source>
        <dbReference type="EMBL" id="RKP44323.1"/>
    </source>
</evidence>
<dbReference type="EMBL" id="RBZV01000013">
    <property type="protein sequence ID" value="RKP44323.1"/>
    <property type="molecule type" value="Genomic_DNA"/>
</dbReference>
<organism evidence="1 2">
    <name type="scientific">Trinickia fusca</name>
    <dbReference type="NCBI Taxonomy" id="2419777"/>
    <lineage>
        <taxon>Bacteria</taxon>
        <taxon>Pseudomonadati</taxon>
        <taxon>Pseudomonadota</taxon>
        <taxon>Betaproteobacteria</taxon>
        <taxon>Burkholderiales</taxon>
        <taxon>Burkholderiaceae</taxon>
        <taxon>Trinickia</taxon>
    </lineage>
</organism>
<gene>
    <name evidence="1" type="ORF">D7S89_22605</name>
</gene>
<comment type="caution">
    <text evidence="1">The sequence shown here is derived from an EMBL/GenBank/DDBJ whole genome shotgun (WGS) entry which is preliminary data.</text>
</comment>
<proteinExistence type="predicted"/>
<keyword evidence="2" id="KW-1185">Reference proteome</keyword>
<evidence type="ECO:0000313" key="2">
    <source>
        <dbReference type="Proteomes" id="UP000280434"/>
    </source>
</evidence>
<name>A0A494X9R7_9BURK</name>
<dbReference type="Proteomes" id="UP000280434">
    <property type="component" value="Unassembled WGS sequence"/>
</dbReference>
<protein>
    <submittedName>
        <fullName evidence="1">Uncharacterized protein</fullName>
    </submittedName>
</protein>